<evidence type="ECO:0000256" key="11">
    <source>
        <dbReference type="SAM" id="MobiDB-lite"/>
    </source>
</evidence>
<keyword evidence="5" id="KW-0479">Metal-binding</keyword>
<dbReference type="GO" id="GO:0032957">
    <property type="term" value="P:inositol trisphosphate metabolic process"/>
    <property type="evidence" value="ECO:0007669"/>
    <property type="project" value="InterPro"/>
</dbReference>
<dbReference type="EMBL" id="CAXHTB010000014">
    <property type="protein sequence ID" value="CAL0320001.1"/>
    <property type="molecule type" value="Genomic_DNA"/>
</dbReference>
<evidence type="ECO:0000256" key="3">
    <source>
        <dbReference type="ARBA" id="ARBA00011245"/>
    </source>
</evidence>
<dbReference type="Pfam" id="PF05770">
    <property type="entry name" value="Ins134_P3_kin"/>
    <property type="match status" value="1"/>
</dbReference>
<evidence type="ECO:0000256" key="7">
    <source>
        <dbReference type="ARBA" id="ARBA00022777"/>
    </source>
</evidence>
<dbReference type="InterPro" id="IPR041429">
    <property type="entry name" value="ITPK1_N"/>
</dbReference>
<comment type="subunit">
    <text evidence="3">Monomer.</text>
</comment>
<keyword evidence="6 10" id="KW-0547">Nucleotide-binding</keyword>
<evidence type="ECO:0000259" key="12">
    <source>
        <dbReference type="PROSITE" id="PS50975"/>
    </source>
</evidence>
<dbReference type="InterPro" id="IPR011761">
    <property type="entry name" value="ATP-grasp"/>
</dbReference>
<evidence type="ECO:0000256" key="5">
    <source>
        <dbReference type="ARBA" id="ARBA00022723"/>
    </source>
</evidence>
<proteinExistence type="inferred from homology"/>
<keyword evidence="7" id="KW-0418">Kinase</keyword>
<evidence type="ECO:0000256" key="9">
    <source>
        <dbReference type="ARBA" id="ARBA00022842"/>
    </source>
</evidence>
<comment type="similarity">
    <text evidence="2">Belongs to the ITPK1 family.</text>
</comment>
<dbReference type="GO" id="GO:0000287">
    <property type="term" value="F:magnesium ion binding"/>
    <property type="evidence" value="ECO:0007669"/>
    <property type="project" value="InterPro"/>
</dbReference>
<keyword evidence="4" id="KW-0808">Transferase</keyword>
<evidence type="ECO:0000256" key="2">
    <source>
        <dbReference type="ARBA" id="ARBA00009601"/>
    </source>
</evidence>
<evidence type="ECO:0000313" key="14">
    <source>
        <dbReference type="Proteomes" id="UP001497480"/>
    </source>
</evidence>
<keyword evidence="14" id="KW-1185">Reference proteome</keyword>
<evidence type="ECO:0000256" key="1">
    <source>
        <dbReference type="ARBA" id="ARBA00001946"/>
    </source>
</evidence>
<dbReference type="Proteomes" id="UP001497480">
    <property type="component" value="Unassembled WGS sequence"/>
</dbReference>
<dbReference type="GO" id="GO:0005524">
    <property type="term" value="F:ATP binding"/>
    <property type="evidence" value="ECO:0007669"/>
    <property type="project" value="UniProtKB-UniRule"/>
</dbReference>
<dbReference type="PANTHER" id="PTHR14217">
    <property type="entry name" value="INOSITOL-TETRAKISPHOSPHATE 1-KINASE"/>
    <property type="match status" value="1"/>
</dbReference>
<evidence type="ECO:0000256" key="6">
    <source>
        <dbReference type="ARBA" id="ARBA00022741"/>
    </source>
</evidence>
<gene>
    <name evidence="13" type="ORF">LLUT_LOCUS21061</name>
</gene>
<feature type="domain" description="ATP-grasp" evidence="12">
    <location>
        <begin position="241"/>
        <end position="454"/>
    </location>
</feature>
<evidence type="ECO:0000313" key="13">
    <source>
        <dbReference type="EMBL" id="CAL0320001.1"/>
    </source>
</evidence>
<evidence type="ECO:0000256" key="10">
    <source>
        <dbReference type="PROSITE-ProRule" id="PRU00409"/>
    </source>
</evidence>
<dbReference type="Pfam" id="PF17927">
    <property type="entry name" value="Ins134_P3_kin_N"/>
    <property type="match status" value="1"/>
</dbReference>
<keyword evidence="9" id="KW-0460">Magnesium</keyword>
<keyword evidence="8 10" id="KW-0067">ATP-binding</keyword>
<sequence>MMRRENCCRVEKISKLCKVNENDEDSEAEGIDDDDDGHPIVLIRRRNGVSADKNVVFMQWQGVQPRAKKSVKFAENHSSNTYEPDLSGDVTCLDGSSSSDDQGEVLENVEDVLDSSQGDDEALMEVHLTIVMSQPEQPQTPRFCIGYALHPQKIQNLIQPSLLYYTKQHGIDLLHIDLTIPLINQGSFHCIIHKLYSHDWNKLHLHEYLEKYPNTLIMDHPHLVEQLHNRVSMLEPMTHLEISPGNYTVGVPKQLVADDNSAMEEMGLSLRFPIIAKPLFSDGTASSHELCLIFDREGLRTLNNQNNNNSGIVLQEFVNHGGVVFKVYVAGEHVRCVKRKSLLDISEGKLRTLKGLVKFSQISNSRVEERSENRTENVIEKAEMPPEELVMELGRGLREAMGLNLFNVDVIRDANDYNKYLVIDINYFPGYTKLPCYEPFITAFLLDSIRNKTA</sequence>
<dbReference type="PROSITE" id="PS50975">
    <property type="entry name" value="ATP_GRASP"/>
    <property type="match status" value="1"/>
</dbReference>
<organism evidence="13 14">
    <name type="scientific">Lupinus luteus</name>
    <name type="common">European yellow lupine</name>
    <dbReference type="NCBI Taxonomy" id="3873"/>
    <lineage>
        <taxon>Eukaryota</taxon>
        <taxon>Viridiplantae</taxon>
        <taxon>Streptophyta</taxon>
        <taxon>Embryophyta</taxon>
        <taxon>Tracheophyta</taxon>
        <taxon>Spermatophyta</taxon>
        <taxon>Magnoliopsida</taxon>
        <taxon>eudicotyledons</taxon>
        <taxon>Gunneridae</taxon>
        <taxon>Pentapetalae</taxon>
        <taxon>rosids</taxon>
        <taxon>fabids</taxon>
        <taxon>Fabales</taxon>
        <taxon>Fabaceae</taxon>
        <taxon>Papilionoideae</taxon>
        <taxon>50 kb inversion clade</taxon>
        <taxon>genistoids sensu lato</taxon>
        <taxon>core genistoids</taxon>
        <taxon>Genisteae</taxon>
        <taxon>Lupinus</taxon>
    </lineage>
</organism>
<accession>A0AAV1XEG3</accession>
<dbReference type="Gene3D" id="3.30.470.20">
    <property type="entry name" value="ATP-grasp fold, B domain"/>
    <property type="match status" value="1"/>
</dbReference>
<feature type="region of interest" description="Disordered" evidence="11">
    <location>
        <begin position="78"/>
        <end position="102"/>
    </location>
</feature>
<dbReference type="GO" id="GO:0047325">
    <property type="term" value="F:inositol-3,4,5,6-tetrakisphosphate 1-kinase activity"/>
    <property type="evidence" value="ECO:0007669"/>
    <property type="project" value="InterPro"/>
</dbReference>
<dbReference type="AlphaFoldDB" id="A0AAV1XEG3"/>
<comment type="caution">
    <text evidence="13">The sequence shown here is derived from an EMBL/GenBank/DDBJ whole genome shotgun (WGS) entry which is preliminary data.</text>
</comment>
<dbReference type="InterPro" id="IPR008656">
    <property type="entry name" value="Inositol_tetrakis-P_1-kinase"/>
</dbReference>
<dbReference type="GO" id="GO:0005737">
    <property type="term" value="C:cytoplasm"/>
    <property type="evidence" value="ECO:0007669"/>
    <property type="project" value="TreeGrafter"/>
</dbReference>
<comment type="cofactor">
    <cofactor evidence="1">
        <name>Mg(2+)</name>
        <dbReference type="ChEBI" id="CHEBI:18420"/>
    </cofactor>
</comment>
<dbReference type="InterPro" id="IPR040464">
    <property type="entry name" value="InsP(3)kin_ATP-grasp"/>
</dbReference>
<reference evidence="13 14" key="1">
    <citation type="submission" date="2024-03" db="EMBL/GenBank/DDBJ databases">
        <authorList>
            <person name="Martinez-Hernandez J."/>
        </authorList>
    </citation>
    <scope>NUCLEOTIDE SEQUENCE [LARGE SCALE GENOMIC DNA]</scope>
</reference>
<name>A0AAV1XEG3_LUPLU</name>
<evidence type="ECO:0000256" key="8">
    <source>
        <dbReference type="ARBA" id="ARBA00022840"/>
    </source>
</evidence>
<protein>
    <recommendedName>
        <fullName evidence="12">ATP-grasp domain-containing protein</fullName>
    </recommendedName>
</protein>
<dbReference type="SUPFAM" id="SSF56059">
    <property type="entry name" value="Glutathione synthetase ATP-binding domain-like"/>
    <property type="match status" value="1"/>
</dbReference>
<evidence type="ECO:0000256" key="4">
    <source>
        <dbReference type="ARBA" id="ARBA00022679"/>
    </source>
</evidence>
<dbReference type="GO" id="GO:0052725">
    <property type="term" value="F:inositol-1,3,4-trisphosphate 6-kinase activity"/>
    <property type="evidence" value="ECO:0007669"/>
    <property type="project" value="InterPro"/>
</dbReference>
<dbReference type="PANTHER" id="PTHR14217:SF40">
    <property type="entry name" value="INOSITOL-TETRAKISPHOSPHATE 1-KINASE 2"/>
    <property type="match status" value="1"/>
</dbReference>
<dbReference type="GO" id="GO:0052726">
    <property type="term" value="F:inositol-1,3,4-trisphosphate 5-kinase activity"/>
    <property type="evidence" value="ECO:0007669"/>
    <property type="project" value="InterPro"/>
</dbReference>